<sequence length="531" mass="59045">MILMNPLPTSDFDPALCRNEAEVESKFIVGYLLPALGYDRWSWYQEVAIGGQIRLDFLAFAARVLPRTLGNQEPLGLVIEAKAPHQGLDRHASKIQHQYLANLRVPYGLLTNGREVRVYERRDQQTRLVFSCTGHEVKDRIEELRSIIGRDHMRQRLGWAPNPLTSDSKLASSSAVDNAGAPLSAMVSPDAAKAAESTEPTIVEVPEAGSDGLLDPEPIVAPKTTVISPVSSAISHQEIVSPSMKVITIYHNKGGVGKTTVSTNLAAAFANQGRRVLLVDVDAQANSTFAVGLIKFQFEEDDNLVNNNIYHLLEKSKTHFIPDVVRQSDGFNLPEIDVIPSHITLIEKQEKLTKFATSRFRLLRKLEAVSDLYDIVIIDAPPSRDIYAEVALISADYLIIPSDMKPFANQGLKNVKDFINNEINPVRNEIGKSDIKILGVLPSKILGNSKYRQHTFPRQVDRVIENYELPVMETIISELSELSNCLNEIQIFGNLQIPEPQSVFKYKNGTSKSAQDFRNLAMEVLEKIGDS</sequence>
<dbReference type="PANTHER" id="PTHR13696:SF99">
    <property type="entry name" value="COBYRINIC ACID AC-DIAMIDE SYNTHASE"/>
    <property type="match status" value="1"/>
</dbReference>
<dbReference type="CDD" id="cd02042">
    <property type="entry name" value="ParAB_family"/>
    <property type="match status" value="1"/>
</dbReference>
<protein>
    <submittedName>
        <fullName evidence="2">Plasmid partitioning protein ParA</fullName>
    </submittedName>
</protein>
<dbReference type="eggNOG" id="COG1192">
    <property type="taxonomic scope" value="Bacteria"/>
</dbReference>
<organism evidence="2 3">
    <name type="scientific">Prochlorothrix hollandica PCC 9006 = CALU 1027</name>
    <dbReference type="NCBI Taxonomy" id="317619"/>
    <lineage>
        <taxon>Bacteria</taxon>
        <taxon>Bacillati</taxon>
        <taxon>Cyanobacteriota</taxon>
        <taxon>Cyanophyceae</taxon>
        <taxon>Prochlorotrichales</taxon>
        <taxon>Prochlorotrichaceae</taxon>
        <taxon>Prochlorothrix</taxon>
    </lineage>
</organism>
<dbReference type="InterPro" id="IPR050678">
    <property type="entry name" value="DNA_Partitioning_ATPase"/>
</dbReference>
<evidence type="ECO:0000313" key="3">
    <source>
        <dbReference type="Proteomes" id="UP000034681"/>
    </source>
</evidence>
<dbReference type="SUPFAM" id="SSF52540">
    <property type="entry name" value="P-loop containing nucleoside triphosphate hydrolases"/>
    <property type="match status" value="1"/>
</dbReference>
<dbReference type="Gene3D" id="3.40.50.300">
    <property type="entry name" value="P-loop containing nucleotide triphosphate hydrolases"/>
    <property type="match status" value="1"/>
</dbReference>
<dbReference type="STRING" id="317619.GCA_000332315_04149"/>
<keyword evidence="3" id="KW-1185">Reference proteome</keyword>
<dbReference type="EMBL" id="AJTX02000002">
    <property type="protein sequence ID" value="KKJ01532.1"/>
    <property type="molecule type" value="Genomic_DNA"/>
</dbReference>
<proteinExistence type="predicted"/>
<gene>
    <name evidence="2" type="ORF">PROH_04330</name>
</gene>
<evidence type="ECO:0000313" key="2">
    <source>
        <dbReference type="EMBL" id="KKJ01532.1"/>
    </source>
</evidence>
<dbReference type="InterPro" id="IPR025669">
    <property type="entry name" value="AAA_dom"/>
</dbReference>
<evidence type="ECO:0000259" key="1">
    <source>
        <dbReference type="Pfam" id="PF13614"/>
    </source>
</evidence>
<dbReference type="Proteomes" id="UP000034681">
    <property type="component" value="Unassembled WGS sequence"/>
</dbReference>
<comment type="caution">
    <text evidence="2">The sequence shown here is derived from an EMBL/GenBank/DDBJ whole genome shotgun (WGS) entry which is preliminary data.</text>
</comment>
<dbReference type="InterPro" id="IPR027417">
    <property type="entry name" value="P-loop_NTPase"/>
</dbReference>
<feature type="domain" description="AAA" evidence="1">
    <location>
        <begin position="244"/>
        <end position="423"/>
    </location>
</feature>
<dbReference type="PANTHER" id="PTHR13696">
    <property type="entry name" value="P-LOOP CONTAINING NUCLEOSIDE TRIPHOSPHATE HYDROLASE"/>
    <property type="match status" value="1"/>
</dbReference>
<dbReference type="Pfam" id="PF13614">
    <property type="entry name" value="AAA_31"/>
    <property type="match status" value="1"/>
</dbReference>
<dbReference type="AlphaFoldDB" id="A0A0M2Q4M1"/>
<accession>A0A0M2Q4M1</accession>
<name>A0A0M2Q4M1_PROHO</name>
<reference evidence="2" key="1">
    <citation type="submission" date="2012-04" db="EMBL/GenBank/DDBJ databases">
        <authorList>
            <person name="Borisov I.G."/>
            <person name="Ivanikova N.V."/>
            <person name="Pinevich A.V."/>
        </authorList>
    </citation>
    <scope>NUCLEOTIDE SEQUENCE</scope>
    <source>
        <strain evidence="2">CALU 1027</strain>
    </source>
</reference>